<evidence type="ECO:0000259" key="1">
    <source>
        <dbReference type="Pfam" id="PF13568"/>
    </source>
</evidence>
<dbReference type="RefSeq" id="WP_109194340.1">
    <property type="nucleotide sequence ID" value="NZ_CP029255.1"/>
</dbReference>
<reference evidence="2 3" key="1">
    <citation type="submission" date="2018-05" db="EMBL/GenBank/DDBJ databases">
        <title>Genome sequencing of Flavobacterium sp. HYN0056.</title>
        <authorList>
            <person name="Yi H."/>
            <person name="Baek C."/>
        </authorList>
    </citation>
    <scope>NUCLEOTIDE SEQUENCE [LARGE SCALE GENOMIC DNA]</scope>
    <source>
        <strain evidence="2 3">HYN0056</strain>
    </source>
</reference>
<dbReference type="KEGG" id="fcr:HYN56_23005"/>
<dbReference type="Pfam" id="PF13568">
    <property type="entry name" value="OMP_b-brl_2"/>
    <property type="match status" value="1"/>
</dbReference>
<name>A0A2S1YSH3_9FLAO</name>
<dbReference type="SUPFAM" id="SSF56925">
    <property type="entry name" value="OMPA-like"/>
    <property type="match status" value="1"/>
</dbReference>
<evidence type="ECO:0000313" key="3">
    <source>
        <dbReference type="Proteomes" id="UP000245250"/>
    </source>
</evidence>
<feature type="domain" description="Outer membrane protein beta-barrel" evidence="1">
    <location>
        <begin position="20"/>
        <end position="199"/>
    </location>
</feature>
<accession>A0A2S1YSH3</accession>
<gene>
    <name evidence="2" type="ORF">HYN56_23005</name>
</gene>
<evidence type="ECO:0000313" key="2">
    <source>
        <dbReference type="EMBL" id="AWK06942.1"/>
    </source>
</evidence>
<dbReference type="EMBL" id="CP029255">
    <property type="protein sequence ID" value="AWK06942.1"/>
    <property type="molecule type" value="Genomic_DNA"/>
</dbReference>
<dbReference type="AlphaFoldDB" id="A0A2S1YSH3"/>
<dbReference type="InterPro" id="IPR011250">
    <property type="entry name" value="OMP/PagP_B-barrel"/>
</dbReference>
<dbReference type="Proteomes" id="UP000245250">
    <property type="component" value="Chromosome"/>
</dbReference>
<keyword evidence="3" id="KW-1185">Reference proteome</keyword>
<sequence length="224" mass="25178">MKKITFLLFTLSLITFKTTAQESKVKFGIHGGLNYSSFRGYRSFTDDSAGFAYVFGLSFQHQIKEDLSIKADLNYERKAQISKASVEIMDPSVQLPPGIYEVKSTAYANYVVLPILLKYNFSSDKSFYVNAGPYLGYLLKSGIKTKTNIPDETPRDEEDTDNKKSMDFGFSAGIGKEFKLTENHQIYIELRDNLGLSNISKAQAFNNNSLKTNSVNLLVGFTFN</sequence>
<dbReference type="InterPro" id="IPR025665">
    <property type="entry name" value="Beta-barrel_OMP_2"/>
</dbReference>
<proteinExistence type="predicted"/>
<dbReference type="Gene3D" id="2.40.160.20">
    <property type="match status" value="1"/>
</dbReference>
<dbReference type="OrthoDB" id="893738at2"/>
<protein>
    <recommendedName>
        <fullName evidence="1">Outer membrane protein beta-barrel domain-containing protein</fullName>
    </recommendedName>
</protein>
<organism evidence="2 3">
    <name type="scientific">Flavobacterium crocinum</name>
    <dbReference type="NCBI Taxonomy" id="2183896"/>
    <lineage>
        <taxon>Bacteria</taxon>
        <taxon>Pseudomonadati</taxon>
        <taxon>Bacteroidota</taxon>
        <taxon>Flavobacteriia</taxon>
        <taxon>Flavobacteriales</taxon>
        <taxon>Flavobacteriaceae</taxon>
        <taxon>Flavobacterium</taxon>
    </lineage>
</organism>